<sequence>MIRAGYALPRRWAAALLALTALAGLSACAEVTRFERSDGTSLYYINCRDGLNWFESCRTAAMRVCPNGYAKADAELGLVDKQAAQRKNHRNDSFFVCK</sequence>
<gene>
    <name evidence="2" type="ORF">SAMN04244559_01311</name>
</gene>
<feature type="chain" id="PRO_5010311164" description="Lipoprotein" evidence="1">
    <location>
        <begin position="30"/>
        <end position="98"/>
    </location>
</feature>
<proteinExistence type="predicted"/>
<feature type="signal peptide" evidence="1">
    <location>
        <begin position="1"/>
        <end position="29"/>
    </location>
</feature>
<organism evidence="2 3">
    <name type="scientific">Magnetospirillum fulvum</name>
    <name type="common">Rhodospirillum fulvum</name>
    <dbReference type="NCBI Taxonomy" id="1082"/>
    <lineage>
        <taxon>Bacteria</taxon>
        <taxon>Pseudomonadati</taxon>
        <taxon>Pseudomonadota</taxon>
        <taxon>Alphaproteobacteria</taxon>
        <taxon>Rhodospirillales</taxon>
        <taxon>Rhodospirillaceae</taxon>
        <taxon>Magnetospirillum</taxon>
    </lineage>
</organism>
<dbReference type="AlphaFoldDB" id="A0A1H6HF86"/>
<keyword evidence="1" id="KW-0732">Signal</keyword>
<reference evidence="3" key="1">
    <citation type="submission" date="2016-10" db="EMBL/GenBank/DDBJ databases">
        <authorList>
            <person name="Varghese N."/>
            <person name="Submissions S."/>
        </authorList>
    </citation>
    <scope>NUCLEOTIDE SEQUENCE [LARGE SCALE GENOMIC DNA]</scope>
    <source>
        <strain evidence="3">DSM 13234</strain>
    </source>
</reference>
<accession>A0A1H6HF86</accession>
<dbReference type="EMBL" id="FNWO01000004">
    <property type="protein sequence ID" value="SEH32750.1"/>
    <property type="molecule type" value="Genomic_DNA"/>
</dbReference>
<dbReference type="OrthoDB" id="7360636at2"/>
<keyword evidence="3" id="KW-1185">Reference proteome</keyword>
<name>A0A1H6HF86_MAGFU</name>
<evidence type="ECO:0000256" key="1">
    <source>
        <dbReference type="SAM" id="SignalP"/>
    </source>
</evidence>
<evidence type="ECO:0008006" key="4">
    <source>
        <dbReference type="Google" id="ProtNLM"/>
    </source>
</evidence>
<dbReference type="RefSeq" id="WP_139305522.1">
    <property type="nucleotide sequence ID" value="NZ_FNWO01000004.1"/>
</dbReference>
<dbReference type="Proteomes" id="UP000182983">
    <property type="component" value="Unassembled WGS sequence"/>
</dbReference>
<dbReference type="PROSITE" id="PS51257">
    <property type="entry name" value="PROKAR_LIPOPROTEIN"/>
    <property type="match status" value="1"/>
</dbReference>
<evidence type="ECO:0000313" key="3">
    <source>
        <dbReference type="Proteomes" id="UP000182983"/>
    </source>
</evidence>
<protein>
    <recommendedName>
        <fullName evidence="4">Lipoprotein</fullName>
    </recommendedName>
</protein>
<evidence type="ECO:0000313" key="2">
    <source>
        <dbReference type="EMBL" id="SEH32750.1"/>
    </source>
</evidence>